<dbReference type="GO" id="GO:0006397">
    <property type="term" value="P:mRNA processing"/>
    <property type="evidence" value="ECO:0007669"/>
    <property type="project" value="UniProtKB-KW"/>
</dbReference>
<dbReference type="AlphaFoldDB" id="A0A650DP71"/>
<keyword evidence="7 10" id="KW-0150">Chloroplast</keyword>
<dbReference type="EMBL" id="MN223720">
    <property type="protein sequence ID" value="QGT34337.1"/>
    <property type="molecule type" value="Genomic_DNA"/>
</dbReference>
<dbReference type="GO" id="GO:0003723">
    <property type="term" value="F:RNA binding"/>
    <property type="evidence" value="ECO:0007669"/>
    <property type="project" value="UniProtKB-KW"/>
</dbReference>
<dbReference type="InterPro" id="IPR024937">
    <property type="entry name" value="Domain_X"/>
</dbReference>
<keyword evidence="2 7" id="KW-0934">Plastid</keyword>
<accession>A0A650DP71</accession>
<reference evidence="10" key="1">
    <citation type="journal article" date="2019" name="Int. J. Mol. Sci.">
        <title>Intraspecific Variation within the Utricularia amethystina Species Morphotypes Based on Chloroplast Genomes.</title>
        <authorList>
            <person name="Silva S.R."/>
            <person name="Varani A.M."/>
            <person name="Miranda V.F.O."/>
        </authorList>
    </citation>
    <scope>NUCLEOTIDE SEQUENCE</scope>
</reference>
<feature type="domain" description="Domain X" evidence="8">
    <location>
        <begin position="366"/>
        <end position="477"/>
    </location>
</feature>
<proteinExistence type="inferred from homology"/>
<comment type="similarity">
    <text evidence="1 6">Belongs to the intron maturase 2 family. MatK subfamily.</text>
</comment>
<dbReference type="GO" id="GO:0009507">
    <property type="term" value="C:chloroplast"/>
    <property type="evidence" value="ECO:0007669"/>
    <property type="project" value="UniProtKB-SubCell"/>
</dbReference>
<dbReference type="InterPro" id="IPR002866">
    <property type="entry name" value="Maturase_MatK"/>
</dbReference>
<protein>
    <recommendedName>
        <fullName evidence="6">Maturase K</fullName>
    </recommendedName>
    <alternativeName>
        <fullName evidence="6">Intron maturase</fullName>
    </alternativeName>
</protein>
<evidence type="ECO:0000256" key="5">
    <source>
        <dbReference type="ARBA" id="ARBA00022884"/>
    </source>
</evidence>
<gene>
    <name evidence="6 10" type="primary">matK</name>
    <name evidence="10" type="ORF">BK572_Uamey_0005</name>
</gene>
<name>A0A650DP71_9LAMI</name>
<dbReference type="GO" id="GO:0008380">
    <property type="term" value="P:RNA splicing"/>
    <property type="evidence" value="ECO:0007669"/>
    <property type="project" value="UniProtKB-UniRule"/>
</dbReference>
<evidence type="ECO:0000259" key="8">
    <source>
        <dbReference type="Pfam" id="PF01348"/>
    </source>
</evidence>
<evidence type="ECO:0000256" key="3">
    <source>
        <dbReference type="ARBA" id="ARBA00022664"/>
    </source>
</evidence>
<evidence type="ECO:0000256" key="4">
    <source>
        <dbReference type="ARBA" id="ARBA00022694"/>
    </source>
</evidence>
<comment type="function">
    <text evidence="6 7">Usually encoded in the trnK tRNA gene intron. Probably assists in splicing its own and other chloroplast group II introns.</text>
</comment>
<dbReference type="PANTHER" id="PTHR34811:SF1">
    <property type="entry name" value="MATURASE K"/>
    <property type="match status" value="1"/>
</dbReference>
<sequence>MVQIKLKMQEIKSYLKTDRFQQQDFLYPLIFQESIYAFSHDRGFRRSIYPGYDNKSSFLIVKRIITQMYQQNKLIISHNDSNPNPLFLFNTNLYSRIISEGFTFIVEIPFYLRVIYCLGGKKNIKKSQNLRSIQSIFPFVEDNFAHLNFVLDTEIPYPVHAEILVQVLRYWLKDASSLHLLQFFLSECWSGNSLINATKINFGLKKKNQKVFLFLYNSHVYEYEAIFVFLRNQSFHLRSISFELFLERIYFYRKTQPLVKVFGKVMDFQANLWLSKEPCIYYIRYQRKSILASKGVSHFLNKWKCYLVHFWQWYFSLWFPARKISINHLVNDSMEFWGYFSSVRMNLLLVRSQSLENSFIMNNPIKKCDTLVPIISLLVALAKAQFCNVLGHPISKSSWADLADSTIIDRFGRICRNLSHYHSGSSKKKSLYRIKYILQLSCARTLARKHKSTVHTFLKRLGSEFLGEFFMSTEEVLFITVPKASSPLRGVYRSRVWYLDIICIDDLFNQKKNRSSAKSVGKVKKKFLYSFSEMLM</sequence>
<evidence type="ECO:0000313" key="10">
    <source>
        <dbReference type="EMBL" id="QGT34337.1"/>
    </source>
</evidence>
<evidence type="ECO:0000256" key="1">
    <source>
        <dbReference type="ARBA" id="ARBA00006621"/>
    </source>
</evidence>
<keyword evidence="3 6" id="KW-0507">mRNA processing</keyword>
<keyword evidence="4 6" id="KW-0819">tRNA processing</keyword>
<organism evidence="10">
    <name type="scientific">Utricularia amethystina</name>
    <dbReference type="NCBI Taxonomy" id="192273"/>
    <lineage>
        <taxon>Eukaryota</taxon>
        <taxon>Viridiplantae</taxon>
        <taxon>Streptophyta</taxon>
        <taxon>Embryophyta</taxon>
        <taxon>Tracheophyta</taxon>
        <taxon>Spermatophyta</taxon>
        <taxon>Magnoliopsida</taxon>
        <taxon>eudicotyledons</taxon>
        <taxon>Gunneridae</taxon>
        <taxon>Pentapetalae</taxon>
        <taxon>asterids</taxon>
        <taxon>lamiids</taxon>
        <taxon>Lamiales</taxon>
        <taxon>Lentibulariaceae</taxon>
        <taxon>Utricularia</taxon>
    </lineage>
</organism>
<dbReference type="GO" id="GO:0008033">
    <property type="term" value="P:tRNA processing"/>
    <property type="evidence" value="ECO:0007669"/>
    <property type="project" value="UniProtKB-KW"/>
</dbReference>
<evidence type="ECO:0000259" key="9">
    <source>
        <dbReference type="Pfam" id="PF01824"/>
    </source>
</evidence>
<evidence type="ECO:0000256" key="7">
    <source>
        <dbReference type="RuleBase" id="RU004226"/>
    </source>
</evidence>
<keyword evidence="5 6" id="KW-0694">RNA-binding</keyword>
<dbReference type="InterPro" id="IPR024942">
    <property type="entry name" value="Maturase_MatK_N"/>
</dbReference>
<dbReference type="HAMAP" id="MF_01390">
    <property type="entry name" value="MatK"/>
    <property type="match status" value="1"/>
</dbReference>
<comment type="subcellular location">
    <subcellularLocation>
        <location evidence="6">Plastid</location>
        <location evidence="6">Chloroplast</location>
    </subcellularLocation>
</comment>
<dbReference type="PANTHER" id="PTHR34811">
    <property type="entry name" value="MATURASE K"/>
    <property type="match status" value="1"/>
</dbReference>
<evidence type="ECO:0000256" key="6">
    <source>
        <dbReference type="HAMAP-Rule" id="MF_01390"/>
    </source>
</evidence>
<dbReference type="Pfam" id="PF01348">
    <property type="entry name" value="Intron_maturas2"/>
    <property type="match status" value="1"/>
</dbReference>
<evidence type="ECO:0000256" key="2">
    <source>
        <dbReference type="ARBA" id="ARBA00022640"/>
    </source>
</evidence>
<feature type="domain" description="Maturase MatK N-terminal" evidence="9">
    <location>
        <begin position="8"/>
        <end position="338"/>
    </location>
</feature>
<dbReference type="Pfam" id="PF01824">
    <property type="entry name" value="MatK_N"/>
    <property type="match status" value="1"/>
</dbReference>
<geneLocation type="chloroplast" evidence="10"/>